<proteinExistence type="inferred from homology"/>
<protein>
    <submittedName>
        <fullName evidence="3">SRPBCC domain-containing protein</fullName>
    </submittedName>
</protein>
<dbReference type="Gene3D" id="3.30.530.20">
    <property type="match status" value="1"/>
</dbReference>
<dbReference type="OrthoDB" id="9799175at2"/>
<sequence>MEQEVFIKAEKEIVYEALTVNIGNWWQYRVGKKEAKMRMEPKLGGLFTEEWNDGGGAVWGTITYIKGNEEIRLNGMLGMKGAVNSAYTFALEEQDGGTLLKLSHHAVGLLTEEWEQSHREGWQELLGKFLKDYVEKDH</sequence>
<organism evidence="3 4">
    <name type="scientific">Peribacillus cavernae</name>
    <dbReference type="NCBI Taxonomy" id="1674310"/>
    <lineage>
        <taxon>Bacteria</taxon>
        <taxon>Bacillati</taxon>
        <taxon>Bacillota</taxon>
        <taxon>Bacilli</taxon>
        <taxon>Bacillales</taxon>
        <taxon>Bacillaceae</taxon>
        <taxon>Peribacillus</taxon>
    </lineage>
</organism>
<comment type="similarity">
    <text evidence="1">Belongs to the AHA1 family.</text>
</comment>
<dbReference type="InterPro" id="IPR023393">
    <property type="entry name" value="START-like_dom_sf"/>
</dbReference>
<evidence type="ECO:0000313" key="4">
    <source>
        <dbReference type="Proteomes" id="UP000267430"/>
    </source>
</evidence>
<accession>A0A433HWS9</accession>
<dbReference type="RefSeq" id="WP_126863081.1">
    <property type="nucleotide sequence ID" value="NZ_RYZZ01000001.1"/>
</dbReference>
<dbReference type="Proteomes" id="UP000267430">
    <property type="component" value="Unassembled WGS sequence"/>
</dbReference>
<keyword evidence="4" id="KW-1185">Reference proteome</keyword>
<comment type="caution">
    <text evidence="3">The sequence shown here is derived from an EMBL/GenBank/DDBJ whole genome shotgun (WGS) entry which is preliminary data.</text>
</comment>
<dbReference type="SUPFAM" id="SSF55961">
    <property type="entry name" value="Bet v1-like"/>
    <property type="match status" value="1"/>
</dbReference>
<dbReference type="CDD" id="cd07814">
    <property type="entry name" value="SRPBCC_CalC_Aha1-like"/>
    <property type="match status" value="1"/>
</dbReference>
<dbReference type="Pfam" id="PF08327">
    <property type="entry name" value="AHSA1"/>
    <property type="match status" value="1"/>
</dbReference>
<gene>
    <name evidence="3" type="ORF">ELQ35_01505</name>
</gene>
<evidence type="ECO:0000313" key="3">
    <source>
        <dbReference type="EMBL" id="RUQ32790.1"/>
    </source>
</evidence>
<evidence type="ECO:0000259" key="2">
    <source>
        <dbReference type="Pfam" id="PF08327"/>
    </source>
</evidence>
<feature type="domain" description="Activator of Hsp90 ATPase homologue 1/2-like C-terminal" evidence="2">
    <location>
        <begin position="9"/>
        <end position="135"/>
    </location>
</feature>
<evidence type="ECO:0000256" key="1">
    <source>
        <dbReference type="ARBA" id="ARBA00006817"/>
    </source>
</evidence>
<dbReference type="AlphaFoldDB" id="A0A433HWS9"/>
<reference evidence="3 4" key="1">
    <citation type="submission" date="2018-12" db="EMBL/GenBank/DDBJ databases">
        <title>Bacillus chawlae sp. nov., Bacillus glennii sp. nov., and Bacillus saganii sp. nov. Isolated from the Vehicle Assembly Building at Kennedy Space Center where the Viking Spacecraft were Assembled.</title>
        <authorList>
            <person name="Seuylemezian A."/>
            <person name="Vaishampayan P."/>
        </authorList>
    </citation>
    <scope>NUCLEOTIDE SEQUENCE [LARGE SCALE GENOMIC DNA]</scope>
    <source>
        <strain evidence="3 4">L5</strain>
    </source>
</reference>
<dbReference type="EMBL" id="RYZZ01000001">
    <property type="protein sequence ID" value="RUQ32790.1"/>
    <property type="molecule type" value="Genomic_DNA"/>
</dbReference>
<name>A0A433HWS9_9BACI</name>
<dbReference type="InterPro" id="IPR013538">
    <property type="entry name" value="ASHA1/2-like_C"/>
</dbReference>